<dbReference type="GO" id="GO:0007606">
    <property type="term" value="P:sensory perception of chemical stimulus"/>
    <property type="evidence" value="ECO:0007669"/>
    <property type="project" value="UniProtKB-UniRule"/>
</dbReference>
<comment type="subcellular location">
    <subcellularLocation>
        <location evidence="1">Membrane</location>
        <topology evidence="1">Multi-pass membrane protein</topology>
    </subcellularLocation>
</comment>
<feature type="non-terminal residue" evidence="7">
    <location>
        <position position="294"/>
    </location>
</feature>
<dbReference type="GO" id="GO:0016020">
    <property type="term" value="C:membrane"/>
    <property type="evidence" value="ECO:0007669"/>
    <property type="project" value="UniProtKB-SubCell"/>
</dbReference>
<reference evidence="7" key="1">
    <citation type="submission" date="2023-10" db="EMBL/GenBank/DDBJ databases">
        <title>Genome assembly of Pristionchus species.</title>
        <authorList>
            <person name="Yoshida K."/>
            <person name="Sommer R.J."/>
        </authorList>
    </citation>
    <scope>NUCLEOTIDE SEQUENCE</scope>
    <source>
        <strain evidence="7">RS0144</strain>
    </source>
</reference>
<dbReference type="AlphaFoldDB" id="A0AAV5T3X3"/>
<feature type="transmembrane region" description="Helical" evidence="6">
    <location>
        <begin position="202"/>
        <end position="221"/>
    </location>
</feature>
<feature type="transmembrane region" description="Helical" evidence="6">
    <location>
        <begin position="116"/>
        <end position="141"/>
    </location>
</feature>
<accession>A0AAV5T3X3</accession>
<dbReference type="PANTHER" id="PTHR31552:SF8">
    <property type="entry name" value="SERPENTINE RECEPTOR CLASS GAMMA"/>
    <property type="match status" value="1"/>
</dbReference>
<keyword evidence="5 6" id="KW-0472">Membrane</keyword>
<evidence type="ECO:0000313" key="7">
    <source>
        <dbReference type="EMBL" id="GMS89662.1"/>
    </source>
</evidence>
<evidence type="ECO:0000256" key="2">
    <source>
        <dbReference type="ARBA" id="ARBA00005692"/>
    </source>
</evidence>
<feature type="transmembrane region" description="Helical" evidence="6">
    <location>
        <begin position="41"/>
        <end position="59"/>
    </location>
</feature>
<evidence type="ECO:0000256" key="5">
    <source>
        <dbReference type="ARBA" id="ARBA00023136"/>
    </source>
</evidence>
<comment type="similarity">
    <text evidence="2 6">Belongs to the nematode receptor-like protein srg family.</text>
</comment>
<keyword evidence="4 6" id="KW-1133">Transmembrane helix</keyword>
<evidence type="ECO:0000256" key="6">
    <source>
        <dbReference type="RuleBase" id="RU280813"/>
    </source>
</evidence>
<dbReference type="InterPro" id="IPR000609">
    <property type="entry name" value="7TM_GPCR_serpentine_rcpt_Srg"/>
</dbReference>
<comment type="caution">
    <text evidence="6">Lacks conserved residue(s) required for the propagation of feature annotation.</text>
</comment>
<feature type="transmembrane region" description="Helical" evidence="6">
    <location>
        <begin position="6"/>
        <end position="29"/>
    </location>
</feature>
<name>A0AAV5T3X3_9BILA</name>
<evidence type="ECO:0000313" key="8">
    <source>
        <dbReference type="Proteomes" id="UP001432027"/>
    </source>
</evidence>
<dbReference type="Pfam" id="PF02118">
    <property type="entry name" value="Srg"/>
    <property type="match status" value="1"/>
</dbReference>
<organism evidence="7 8">
    <name type="scientific">Pristionchus entomophagus</name>
    <dbReference type="NCBI Taxonomy" id="358040"/>
    <lineage>
        <taxon>Eukaryota</taxon>
        <taxon>Metazoa</taxon>
        <taxon>Ecdysozoa</taxon>
        <taxon>Nematoda</taxon>
        <taxon>Chromadorea</taxon>
        <taxon>Rhabditida</taxon>
        <taxon>Rhabditina</taxon>
        <taxon>Diplogasteromorpha</taxon>
        <taxon>Diplogasteroidea</taxon>
        <taxon>Neodiplogasteridae</taxon>
        <taxon>Pristionchus</taxon>
    </lineage>
</organism>
<comment type="caution">
    <text evidence="7">The sequence shown here is derived from an EMBL/GenBank/DDBJ whole genome shotgun (WGS) entry which is preliminary data.</text>
</comment>
<dbReference type="GO" id="GO:0004888">
    <property type="term" value="F:transmembrane signaling receptor activity"/>
    <property type="evidence" value="ECO:0007669"/>
    <property type="project" value="InterPro"/>
</dbReference>
<gene>
    <name evidence="7" type="ORF">PENTCL1PPCAC_11837</name>
</gene>
<evidence type="ECO:0000256" key="3">
    <source>
        <dbReference type="ARBA" id="ARBA00022692"/>
    </source>
</evidence>
<sequence>MHIAIVVYCVYGGISLTTYLIVMIIILILQTKLCSSFSKLIMLYSIVNILSYLISWYSHRLRVEPIFWPVYQYLNTVDDLRNFLTFLMPLANYNQSVCNLLLTLNRFTAILWTKNIRWIIILAIFSGSVSSCSRLPLFTIWKFSDTDNYYFIKHRINLNAFWYQIGFCVLLLTICSLLNVISIVKLRKLGGSKTIKDAERSLFFVAICTFLEELANLFMLAGKQISQAYEFHELWMAFNVGSPYVTDVCSLGLPYYLILVKGPIRQTLLKFLNLSRETGQTPLVDKTKQLASSE</sequence>
<dbReference type="PANTHER" id="PTHR31552">
    <property type="entry name" value="SERPENTINE RECEPTOR CLASS GAMMA"/>
    <property type="match status" value="1"/>
</dbReference>
<proteinExistence type="inferred from homology"/>
<evidence type="ECO:0000256" key="4">
    <source>
        <dbReference type="ARBA" id="ARBA00022989"/>
    </source>
</evidence>
<evidence type="ECO:0000256" key="1">
    <source>
        <dbReference type="ARBA" id="ARBA00004141"/>
    </source>
</evidence>
<keyword evidence="8" id="KW-1185">Reference proteome</keyword>
<feature type="transmembrane region" description="Helical" evidence="6">
    <location>
        <begin position="161"/>
        <end position="181"/>
    </location>
</feature>
<dbReference type="Proteomes" id="UP001432027">
    <property type="component" value="Unassembled WGS sequence"/>
</dbReference>
<protein>
    <recommendedName>
        <fullName evidence="6">Serpentine receptor class gamma</fullName>
    </recommendedName>
</protein>
<dbReference type="EMBL" id="BTSX01000003">
    <property type="protein sequence ID" value="GMS89662.1"/>
    <property type="molecule type" value="Genomic_DNA"/>
</dbReference>
<feature type="transmembrane region" description="Helical" evidence="6">
    <location>
        <begin position="241"/>
        <end position="260"/>
    </location>
</feature>
<keyword evidence="3 6" id="KW-0812">Transmembrane</keyword>